<dbReference type="AlphaFoldDB" id="A0A2G5BAY5"/>
<gene>
    <name evidence="1" type="ORF">COEREDRAFT_87146</name>
</gene>
<reference evidence="1 2" key="1">
    <citation type="journal article" date="2015" name="Genome Biol. Evol.">
        <title>Phylogenomic analyses indicate that early fungi evolved digesting cell walls of algal ancestors of land plants.</title>
        <authorList>
            <person name="Chang Y."/>
            <person name="Wang S."/>
            <person name="Sekimoto S."/>
            <person name="Aerts A.L."/>
            <person name="Choi C."/>
            <person name="Clum A."/>
            <person name="LaButti K.M."/>
            <person name="Lindquist E.A."/>
            <person name="Yee Ngan C."/>
            <person name="Ohm R.A."/>
            <person name="Salamov A.A."/>
            <person name="Grigoriev I.V."/>
            <person name="Spatafora J.W."/>
            <person name="Berbee M.L."/>
        </authorList>
    </citation>
    <scope>NUCLEOTIDE SEQUENCE [LARGE SCALE GENOMIC DNA]</scope>
    <source>
        <strain evidence="1 2">NRRL 1564</strain>
    </source>
</reference>
<protein>
    <submittedName>
        <fullName evidence="1">Uncharacterized protein</fullName>
    </submittedName>
</protein>
<evidence type="ECO:0000313" key="1">
    <source>
        <dbReference type="EMBL" id="PIA16175.1"/>
    </source>
</evidence>
<dbReference type="EMBL" id="KZ303501">
    <property type="protein sequence ID" value="PIA16175.1"/>
    <property type="molecule type" value="Genomic_DNA"/>
</dbReference>
<sequence length="124" mass="14744">MSLQSINPLRIPNFQFGGSYTARVYTEEENPISFPFSIESDNPYNDAWKQIKASGKYGDREYFYRGRYLNEEVIFFEDQYGKPIHTFTDEKNKIYFRYIDNDGVTPLEVENPTEQYPFKEVVIH</sequence>
<evidence type="ECO:0000313" key="2">
    <source>
        <dbReference type="Proteomes" id="UP000242474"/>
    </source>
</evidence>
<accession>A0A2G5BAY5</accession>
<proteinExistence type="predicted"/>
<name>A0A2G5BAY5_COERN</name>
<dbReference type="Proteomes" id="UP000242474">
    <property type="component" value="Unassembled WGS sequence"/>
</dbReference>
<organism evidence="1 2">
    <name type="scientific">Coemansia reversa (strain ATCC 12441 / NRRL 1564)</name>
    <dbReference type="NCBI Taxonomy" id="763665"/>
    <lineage>
        <taxon>Eukaryota</taxon>
        <taxon>Fungi</taxon>
        <taxon>Fungi incertae sedis</taxon>
        <taxon>Zoopagomycota</taxon>
        <taxon>Kickxellomycotina</taxon>
        <taxon>Kickxellomycetes</taxon>
        <taxon>Kickxellales</taxon>
        <taxon>Kickxellaceae</taxon>
        <taxon>Coemansia</taxon>
    </lineage>
</organism>
<keyword evidence="2" id="KW-1185">Reference proteome</keyword>